<protein>
    <recommendedName>
        <fullName evidence="9">Beta-defensin</fullName>
    </recommendedName>
</protein>
<evidence type="ECO:0000259" key="10">
    <source>
        <dbReference type="Pfam" id="PF13841"/>
    </source>
</evidence>
<dbReference type="PANTHER" id="PTHR15001">
    <property type="entry name" value="BETA-DEFENSIN 123-RELATED"/>
    <property type="match status" value="1"/>
</dbReference>
<feature type="domain" description="Beta-defensin" evidence="10">
    <location>
        <begin position="24"/>
        <end position="53"/>
    </location>
</feature>
<evidence type="ECO:0000256" key="2">
    <source>
        <dbReference type="ARBA" id="ARBA00007371"/>
    </source>
</evidence>
<keyword evidence="7 9" id="KW-0044">Antibiotic</keyword>
<evidence type="ECO:0000256" key="4">
    <source>
        <dbReference type="ARBA" id="ARBA00022529"/>
    </source>
</evidence>
<dbReference type="Gene3D" id="3.10.360.10">
    <property type="entry name" value="Antimicrobial Peptide, Beta-defensin 2, Chain A"/>
    <property type="match status" value="1"/>
</dbReference>
<evidence type="ECO:0000256" key="7">
    <source>
        <dbReference type="ARBA" id="ARBA00023022"/>
    </source>
</evidence>
<dbReference type="Proteomes" id="UP000558488">
    <property type="component" value="Unassembled WGS sequence"/>
</dbReference>
<comment type="function">
    <text evidence="9">Has antibacterial activity.</text>
</comment>
<keyword evidence="12" id="KW-1185">Reference proteome</keyword>
<dbReference type="GO" id="GO:0042742">
    <property type="term" value="P:defense response to bacterium"/>
    <property type="evidence" value="ECO:0007669"/>
    <property type="project" value="UniProtKB-UniRule"/>
</dbReference>
<name>A0A7J7Y803_PIPKU</name>
<evidence type="ECO:0000313" key="11">
    <source>
        <dbReference type="EMBL" id="KAF6358093.1"/>
    </source>
</evidence>
<feature type="signal peptide" evidence="9">
    <location>
        <begin position="1"/>
        <end position="17"/>
    </location>
</feature>
<keyword evidence="6 9" id="KW-0211">Defensin</keyword>
<dbReference type="GO" id="GO:0045087">
    <property type="term" value="P:innate immune response"/>
    <property type="evidence" value="ECO:0007669"/>
    <property type="project" value="InterPro"/>
</dbReference>
<feature type="chain" id="PRO_5029950496" description="Beta-defensin" evidence="9">
    <location>
        <begin position="18"/>
        <end position="64"/>
    </location>
</feature>
<keyword evidence="5 9" id="KW-0732">Signal</keyword>
<keyword evidence="8" id="KW-1015">Disulfide bond</keyword>
<dbReference type="AlphaFoldDB" id="A0A7J7Y803"/>
<dbReference type="EMBL" id="JACAGB010000006">
    <property type="protein sequence ID" value="KAF6358093.1"/>
    <property type="molecule type" value="Genomic_DNA"/>
</dbReference>
<dbReference type="PANTHER" id="PTHR15001:SF5">
    <property type="entry name" value="BETA-DEFENSIN"/>
    <property type="match status" value="1"/>
</dbReference>
<keyword evidence="3 9" id="KW-0964">Secreted</keyword>
<evidence type="ECO:0000256" key="1">
    <source>
        <dbReference type="ARBA" id="ARBA00004613"/>
    </source>
</evidence>
<accession>A0A7J7Y803</accession>
<organism evidence="11 12">
    <name type="scientific">Pipistrellus kuhlii</name>
    <name type="common">Kuhl's pipistrelle</name>
    <dbReference type="NCBI Taxonomy" id="59472"/>
    <lineage>
        <taxon>Eukaryota</taxon>
        <taxon>Metazoa</taxon>
        <taxon>Chordata</taxon>
        <taxon>Craniata</taxon>
        <taxon>Vertebrata</taxon>
        <taxon>Euteleostomi</taxon>
        <taxon>Mammalia</taxon>
        <taxon>Eutheria</taxon>
        <taxon>Laurasiatheria</taxon>
        <taxon>Chiroptera</taxon>
        <taxon>Yangochiroptera</taxon>
        <taxon>Vespertilionidae</taxon>
        <taxon>Pipistrellus</taxon>
    </lineage>
</organism>
<sequence length="64" mass="7259">MTLFMLTVVVLVLLSQAVPGSTERCWNLHGTCREECRREENGFIFCPSGKLCCVKPKFQPKLRG</sequence>
<dbReference type="InterPro" id="IPR050544">
    <property type="entry name" value="Beta-defensin"/>
</dbReference>
<evidence type="ECO:0000256" key="8">
    <source>
        <dbReference type="ARBA" id="ARBA00023157"/>
    </source>
</evidence>
<keyword evidence="4 9" id="KW-0929">Antimicrobial</keyword>
<comment type="subcellular location">
    <subcellularLocation>
        <location evidence="1 9">Secreted</location>
    </subcellularLocation>
</comment>
<reference evidence="11 12" key="1">
    <citation type="journal article" date="2020" name="Nature">
        <title>Six reference-quality genomes reveal evolution of bat adaptations.</title>
        <authorList>
            <person name="Jebb D."/>
            <person name="Huang Z."/>
            <person name="Pippel M."/>
            <person name="Hughes G.M."/>
            <person name="Lavrichenko K."/>
            <person name="Devanna P."/>
            <person name="Winkler S."/>
            <person name="Jermiin L.S."/>
            <person name="Skirmuntt E.C."/>
            <person name="Katzourakis A."/>
            <person name="Burkitt-Gray L."/>
            <person name="Ray D.A."/>
            <person name="Sullivan K.A.M."/>
            <person name="Roscito J.G."/>
            <person name="Kirilenko B.M."/>
            <person name="Davalos L.M."/>
            <person name="Corthals A.P."/>
            <person name="Power M.L."/>
            <person name="Jones G."/>
            <person name="Ransome R.D."/>
            <person name="Dechmann D.K.N."/>
            <person name="Locatelli A.G."/>
            <person name="Puechmaille S.J."/>
            <person name="Fedrigo O."/>
            <person name="Jarvis E.D."/>
            <person name="Hiller M."/>
            <person name="Vernes S.C."/>
            <person name="Myers E.W."/>
            <person name="Teeling E.C."/>
        </authorList>
    </citation>
    <scope>NUCLEOTIDE SEQUENCE [LARGE SCALE GENOMIC DNA]</scope>
    <source>
        <strain evidence="11">MPipKuh1</strain>
        <tissue evidence="11">Flight muscle</tissue>
    </source>
</reference>
<evidence type="ECO:0000256" key="9">
    <source>
        <dbReference type="RuleBase" id="RU231113"/>
    </source>
</evidence>
<comment type="similarity">
    <text evidence="2 9">Belongs to the beta-defensin family.</text>
</comment>
<dbReference type="Pfam" id="PF13841">
    <property type="entry name" value="Defensin_beta_2"/>
    <property type="match status" value="1"/>
</dbReference>
<comment type="caution">
    <text evidence="11">The sequence shown here is derived from an EMBL/GenBank/DDBJ whole genome shotgun (WGS) entry which is preliminary data.</text>
</comment>
<evidence type="ECO:0000256" key="5">
    <source>
        <dbReference type="ARBA" id="ARBA00022729"/>
    </source>
</evidence>
<evidence type="ECO:0000256" key="6">
    <source>
        <dbReference type="ARBA" id="ARBA00022940"/>
    </source>
</evidence>
<evidence type="ECO:0000313" key="12">
    <source>
        <dbReference type="Proteomes" id="UP000558488"/>
    </source>
</evidence>
<dbReference type="GO" id="GO:0005576">
    <property type="term" value="C:extracellular region"/>
    <property type="evidence" value="ECO:0007669"/>
    <property type="project" value="UniProtKB-SubCell"/>
</dbReference>
<proteinExistence type="inferred from homology"/>
<gene>
    <name evidence="11" type="ORF">mPipKuh1_003732</name>
</gene>
<dbReference type="InterPro" id="IPR025933">
    <property type="entry name" value="Beta_defensin_dom"/>
</dbReference>
<evidence type="ECO:0000256" key="3">
    <source>
        <dbReference type="ARBA" id="ARBA00022525"/>
    </source>
</evidence>